<dbReference type="STRING" id="1550231.SAMN05660662_2070"/>
<dbReference type="PANTHER" id="PTHR43611">
    <property type="entry name" value="ALPHA-D-GLUCOSE 1-PHOSPHATE PHOSPHATASE"/>
    <property type="match status" value="1"/>
</dbReference>
<reference evidence="2" key="1">
    <citation type="submission" date="2016-10" db="EMBL/GenBank/DDBJ databases">
        <authorList>
            <person name="Varghese N."/>
            <person name="Submissions S."/>
        </authorList>
    </citation>
    <scope>NUCLEOTIDE SEQUENCE [LARGE SCALE GENOMIC DNA]</scope>
    <source>
        <strain evidence="2">DSM 44268</strain>
    </source>
</reference>
<dbReference type="PANTHER" id="PTHR43611:SF3">
    <property type="entry name" value="FLAVIN MONONUCLEOTIDE HYDROLASE 1, CHLOROPLATIC"/>
    <property type="match status" value="1"/>
</dbReference>
<dbReference type="Proteomes" id="UP000199406">
    <property type="component" value="Unassembled WGS sequence"/>
</dbReference>
<name>A0A1G7KUM1_9ACTN</name>
<dbReference type="AlphaFoldDB" id="A0A1G7KUM1"/>
<dbReference type="PRINTS" id="PR00413">
    <property type="entry name" value="HADHALOGNASE"/>
</dbReference>
<sequence>MHEALLIDLDGVLRSWAGQRTGVIERRHGLPPGSLTAVAFAPERLLPAVTGRVTDADWRAGVAEELTRRHGAGGADAVREWSAPVGEADADVLQLVRAQRRVRTVALLSNATDRLRSDLRALSLDEEFDVVFSSAELGVAKPERAVFTLACAALGLAPEQCLFVDDSAEHVAAAAQVGLEAHHFRSAAELSAFLARCG</sequence>
<dbReference type="Pfam" id="PF00702">
    <property type="entry name" value="Hydrolase"/>
    <property type="match status" value="1"/>
</dbReference>
<gene>
    <name evidence="1" type="ORF">SAMN05660662_2070</name>
</gene>
<keyword evidence="2" id="KW-1185">Reference proteome</keyword>
<dbReference type="SUPFAM" id="SSF56784">
    <property type="entry name" value="HAD-like"/>
    <property type="match status" value="1"/>
</dbReference>
<dbReference type="NCBIfam" id="TIGR01509">
    <property type="entry name" value="HAD-SF-IA-v3"/>
    <property type="match status" value="1"/>
</dbReference>
<evidence type="ECO:0000313" key="1">
    <source>
        <dbReference type="EMBL" id="SDF40630.1"/>
    </source>
</evidence>
<dbReference type="RefSeq" id="WP_091765566.1">
    <property type="nucleotide sequence ID" value="NZ_FNBT01000003.1"/>
</dbReference>
<dbReference type="InterPro" id="IPR023214">
    <property type="entry name" value="HAD_sf"/>
</dbReference>
<protein>
    <submittedName>
        <fullName evidence="1">Putative hydrolase of the HAD superfamily</fullName>
    </submittedName>
</protein>
<accession>A0A1G7KUM1</accession>
<evidence type="ECO:0000313" key="2">
    <source>
        <dbReference type="Proteomes" id="UP000199406"/>
    </source>
</evidence>
<organism evidence="1 2">
    <name type="scientific">Blastococcus aurantiacus</name>
    <dbReference type="NCBI Taxonomy" id="1550231"/>
    <lineage>
        <taxon>Bacteria</taxon>
        <taxon>Bacillati</taxon>
        <taxon>Actinomycetota</taxon>
        <taxon>Actinomycetes</taxon>
        <taxon>Geodermatophilales</taxon>
        <taxon>Geodermatophilaceae</taxon>
        <taxon>Blastococcus</taxon>
    </lineage>
</organism>
<dbReference type="EMBL" id="FNBT01000003">
    <property type="protein sequence ID" value="SDF40630.1"/>
    <property type="molecule type" value="Genomic_DNA"/>
</dbReference>
<keyword evidence="1" id="KW-0378">Hydrolase</keyword>
<dbReference type="GO" id="GO:0016787">
    <property type="term" value="F:hydrolase activity"/>
    <property type="evidence" value="ECO:0007669"/>
    <property type="project" value="UniProtKB-KW"/>
</dbReference>
<dbReference type="InterPro" id="IPR036412">
    <property type="entry name" value="HAD-like_sf"/>
</dbReference>
<dbReference type="Gene3D" id="3.40.50.1000">
    <property type="entry name" value="HAD superfamily/HAD-like"/>
    <property type="match status" value="1"/>
</dbReference>
<proteinExistence type="predicted"/>
<dbReference type="OrthoDB" id="9797415at2"/>
<dbReference type="InterPro" id="IPR006439">
    <property type="entry name" value="HAD-SF_hydro_IA"/>
</dbReference>